<gene>
    <name evidence="2" type="ORF">THOM_2345</name>
</gene>
<feature type="coiled-coil region" evidence="1">
    <location>
        <begin position="39"/>
        <end position="70"/>
    </location>
</feature>
<dbReference type="HOGENOM" id="CLU_2623749_0_0_1"/>
<proteinExistence type="predicted"/>
<evidence type="ECO:0000313" key="2">
    <source>
        <dbReference type="EMBL" id="ELQ74742.1"/>
    </source>
</evidence>
<evidence type="ECO:0000256" key="1">
    <source>
        <dbReference type="SAM" id="Coils"/>
    </source>
</evidence>
<keyword evidence="3" id="KW-1185">Reference proteome</keyword>
<reference evidence="2 3" key="1">
    <citation type="journal article" date="2012" name="PLoS Pathog.">
        <title>The genome of the obligate intracellular parasite Trachipleistophora hominis: new insights into microsporidian genome dynamics and reductive evolution.</title>
        <authorList>
            <person name="Heinz E."/>
            <person name="Williams T.A."/>
            <person name="Nakjang S."/>
            <person name="Noel C.J."/>
            <person name="Swan D.C."/>
            <person name="Goldberg A.V."/>
            <person name="Harris S.R."/>
            <person name="Weinmaier T."/>
            <person name="Markert S."/>
            <person name="Becher D."/>
            <person name="Bernhardt J."/>
            <person name="Dagan T."/>
            <person name="Hacker C."/>
            <person name="Lucocq J.M."/>
            <person name="Schweder T."/>
            <person name="Rattei T."/>
            <person name="Hall N."/>
            <person name="Hirt R.P."/>
            <person name="Embley T.M."/>
        </authorList>
    </citation>
    <scope>NUCLEOTIDE SEQUENCE [LARGE SCALE GENOMIC DNA]</scope>
</reference>
<dbReference type="AlphaFoldDB" id="L7JVI3"/>
<organism evidence="2 3">
    <name type="scientific">Trachipleistophora hominis</name>
    <name type="common">Microsporidian parasite</name>
    <dbReference type="NCBI Taxonomy" id="72359"/>
    <lineage>
        <taxon>Eukaryota</taxon>
        <taxon>Fungi</taxon>
        <taxon>Fungi incertae sedis</taxon>
        <taxon>Microsporidia</taxon>
        <taxon>Pleistophoridae</taxon>
        <taxon>Trachipleistophora</taxon>
    </lineage>
</organism>
<keyword evidence="1" id="KW-0175">Coiled coil</keyword>
<dbReference type="EMBL" id="JH994027">
    <property type="protein sequence ID" value="ELQ74742.1"/>
    <property type="molecule type" value="Genomic_DNA"/>
</dbReference>
<evidence type="ECO:0000313" key="3">
    <source>
        <dbReference type="Proteomes" id="UP000011185"/>
    </source>
</evidence>
<name>L7JVI3_TRAHO</name>
<dbReference type="InParanoid" id="L7JVI3"/>
<sequence length="78" mass="9343">MTGVIEHNEREENGKGYATEIVKKFAAIDVIIDEFDTKIYEKINEIKEYRNNLEESIRKFKEKRNKKMREIYDIVSSL</sequence>
<accession>L7JVI3</accession>
<dbReference type="VEuPathDB" id="MicrosporidiaDB:THOM_2345"/>
<protein>
    <submittedName>
        <fullName evidence="2">Uncharacterized protein</fullName>
    </submittedName>
</protein>
<dbReference type="Proteomes" id="UP000011185">
    <property type="component" value="Unassembled WGS sequence"/>
</dbReference>